<dbReference type="AlphaFoldDB" id="A0A5B8MZ00"/>
<dbReference type="InterPro" id="IPR050505">
    <property type="entry name" value="WDR55/POC1"/>
</dbReference>
<dbReference type="PROSITE" id="PS50294">
    <property type="entry name" value="WD_REPEATS_REGION"/>
    <property type="match status" value="1"/>
</dbReference>
<organism evidence="4 5">
    <name type="scientific">Chloropicon primus</name>
    <dbReference type="NCBI Taxonomy" id="1764295"/>
    <lineage>
        <taxon>Eukaryota</taxon>
        <taxon>Viridiplantae</taxon>
        <taxon>Chlorophyta</taxon>
        <taxon>Chloropicophyceae</taxon>
        <taxon>Chloropicales</taxon>
        <taxon>Chloropicaceae</taxon>
        <taxon>Chloropicon</taxon>
    </lineage>
</organism>
<keyword evidence="1 3" id="KW-0853">WD repeat</keyword>
<sequence>MVKEEWRGRASGAVEGLLSEVASTQQVLGHNERIFSCRCSRVFEGKRKRDEEGASSFVLIATGSEDKTVRLWRSEGLDRKIKLLHVLKAHDEECLSVSWSDDGKTLASCGADNTVVLWSVDADALDDAPPRVAGRLVHKDHVYKAIFKTGSVIGCEGESDVLVTCSGNQILFWGLDEVLRGAEGDGGGTGSQVLLTKTLDLRGTAYGGPRNPNKLVDVFDIAVDGNRIVAACSDGTVRILKFSSAETWEQMIGPLNVPVSCLGWMRFGEKQKELVICCGDGTAHVIDILESKEKGQIVSRYSWRAHRGTIFDCLAVGTMLLTCSSDSSVKLWDTKAMMETGPSRSPEPKGLFEKKGYPFHSVDFVLLPGNSEEALFLAAGGQTGFFGTPWYVRTKPMCLKCI</sequence>
<dbReference type="InterPro" id="IPR020472">
    <property type="entry name" value="WD40_PAC1"/>
</dbReference>
<dbReference type="PRINTS" id="PR00320">
    <property type="entry name" value="GPROTEINBRPT"/>
</dbReference>
<evidence type="ECO:0000313" key="5">
    <source>
        <dbReference type="Proteomes" id="UP000316726"/>
    </source>
</evidence>
<feature type="repeat" description="WD" evidence="3">
    <location>
        <begin position="87"/>
        <end position="121"/>
    </location>
</feature>
<evidence type="ECO:0000256" key="3">
    <source>
        <dbReference type="PROSITE-ProRule" id="PRU00221"/>
    </source>
</evidence>
<dbReference type="InterPro" id="IPR015943">
    <property type="entry name" value="WD40/YVTN_repeat-like_dom_sf"/>
</dbReference>
<name>A0A5B8MZ00_9CHLO</name>
<dbReference type="Gene3D" id="2.130.10.10">
    <property type="entry name" value="YVTN repeat-like/Quinoprotein amine dehydrogenase"/>
    <property type="match status" value="2"/>
</dbReference>
<protein>
    <submittedName>
        <fullName evidence="4">Uncharacterized protein</fullName>
    </submittedName>
</protein>
<dbReference type="EMBL" id="CP031049">
    <property type="protein sequence ID" value="QDZ25286.1"/>
    <property type="molecule type" value="Genomic_DNA"/>
</dbReference>
<dbReference type="InterPro" id="IPR001680">
    <property type="entry name" value="WD40_rpt"/>
</dbReference>
<dbReference type="PANTHER" id="PTHR44019:SF8">
    <property type="entry name" value="POC1 CENTRIOLAR PROTEIN HOMOLOG"/>
    <property type="match status" value="1"/>
</dbReference>
<reference evidence="4 5" key="1">
    <citation type="submission" date="2018-07" db="EMBL/GenBank/DDBJ databases">
        <title>The complete nuclear genome of the prasinophyte Chloropicon primus (CCMP1205).</title>
        <authorList>
            <person name="Pombert J.-F."/>
            <person name="Otis C."/>
            <person name="Turmel M."/>
            <person name="Lemieux C."/>
        </authorList>
    </citation>
    <scope>NUCLEOTIDE SEQUENCE [LARGE SCALE GENOMIC DNA]</scope>
    <source>
        <strain evidence="4 5">CCMP1205</strain>
    </source>
</reference>
<feature type="repeat" description="WD" evidence="3">
    <location>
        <begin position="317"/>
        <end position="333"/>
    </location>
</feature>
<dbReference type="Proteomes" id="UP000316726">
    <property type="component" value="Chromosome 16"/>
</dbReference>
<proteinExistence type="predicted"/>
<dbReference type="STRING" id="1764295.A0A5B8MZ00"/>
<dbReference type="OrthoDB" id="190105at2759"/>
<dbReference type="SMART" id="SM00320">
    <property type="entry name" value="WD40"/>
    <property type="match status" value="5"/>
</dbReference>
<dbReference type="PANTHER" id="PTHR44019">
    <property type="entry name" value="WD REPEAT-CONTAINING PROTEIN 55"/>
    <property type="match status" value="1"/>
</dbReference>
<dbReference type="SUPFAM" id="SSF50978">
    <property type="entry name" value="WD40 repeat-like"/>
    <property type="match status" value="1"/>
</dbReference>
<keyword evidence="5" id="KW-1185">Reference proteome</keyword>
<evidence type="ECO:0000256" key="1">
    <source>
        <dbReference type="ARBA" id="ARBA00022574"/>
    </source>
</evidence>
<dbReference type="Pfam" id="PF00400">
    <property type="entry name" value="WD40"/>
    <property type="match status" value="3"/>
</dbReference>
<accession>A0A5B8MZ00</accession>
<evidence type="ECO:0000256" key="2">
    <source>
        <dbReference type="ARBA" id="ARBA00022737"/>
    </source>
</evidence>
<dbReference type="PROSITE" id="PS50082">
    <property type="entry name" value="WD_REPEATS_2"/>
    <property type="match status" value="2"/>
</dbReference>
<dbReference type="InterPro" id="IPR036322">
    <property type="entry name" value="WD40_repeat_dom_sf"/>
</dbReference>
<keyword evidence="2" id="KW-0677">Repeat</keyword>
<evidence type="ECO:0000313" key="4">
    <source>
        <dbReference type="EMBL" id="QDZ25286.1"/>
    </source>
</evidence>
<gene>
    <name evidence="4" type="ORF">A3770_16p78040</name>
</gene>